<accession>F2IW48</accession>
<evidence type="ECO:0000313" key="3">
    <source>
        <dbReference type="EMBL" id="ADZ71433.1"/>
    </source>
</evidence>
<dbReference type="EMBL" id="CP002568">
    <property type="protein sequence ID" value="ADZ71433.1"/>
    <property type="molecule type" value="Genomic_DNA"/>
</dbReference>
<proteinExistence type="predicted"/>
<dbReference type="KEGG" id="pgv:SL003B_3010"/>
<name>F2IW48_POLGS</name>
<evidence type="ECO:0000313" key="4">
    <source>
        <dbReference type="Proteomes" id="UP000008130"/>
    </source>
</evidence>
<dbReference type="PANTHER" id="PTHR30388">
    <property type="entry name" value="ALDEHYDE OXIDOREDUCTASE MOLYBDENUM COFACTOR ASSEMBLY PROTEIN"/>
    <property type="match status" value="1"/>
</dbReference>
<feature type="domain" description="XdhC Rossmann" evidence="2">
    <location>
        <begin position="139"/>
        <end position="273"/>
    </location>
</feature>
<dbReference type="PATRIC" id="fig|991905.3.peg.3092"/>
<dbReference type="Proteomes" id="UP000008130">
    <property type="component" value="Chromosome"/>
</dbReference>
<reference evidence="3 4" key="1">
    <citation type="journal article" date="2011" name="J. Bacteriol.">
        <title>Complete genome sequence of Polymorphum gilvum SL003B-26A1T, a crude oil-degrading bacterium from oil-polluted saline soil.</title>
        <authorList>
            <person name="Li S.G."/>
            <person name="Tang Y.Q."/>
            <person name="Nie Y."/>
            <person name="Cai M."/>
            <person name="Wu X.L."/>
        </authorList>
    </citation>
    <scope>NUCLEOTIDE SEQUENCE [LARGE SCALE GENOMIC DNA]</scope>
    <source>
        <strain evidence="4">LMG 25793 / CGMCC 1.9160 / SL003B-26A1</strain>
    </source>
</reference>
<dbReference type="InterPro" id="IPR027051">
    <property type="entry name" value="XdhC_Rossmann_dom"/>
</dbReference>
<gene>
    <name evidence="3" type="primary">coxF</name>
    <name evidence="3" type="ordered locus">SL003B_3010</name>
</gene>
<evidence type="ECO:0000259" key="1">
    <source>
        <dbReference type="Pfam" id="PF02625"/>
    </source>
</evidence>
<dbReference type="Gene3D" id="3.40.50.720">
    <property type="entry name" value="NAD(P)-binding Rossmann-like Domain"/>
    <property type="match status" value="1"/>
</dbReference>
<dbReference type="AlphaFoldDB" id="F2IW48"/>
<dbReference type="HOGENOM" id="CLU_041115_0_0_5"/>
<dbReference type="eggNOG" id="COG1975">
    <property type="taxonomic scope" value="Bacteria"/>
</dbReference>
<protein>
    <submittedName>
        <fullName evidence="3">Xanthine dehydrogenase accessory factor, putative subfamily, putative</fullName>
    </submittedName>
</protein>
<dbReference type="Pfam" id="PF02625">
    <property type="entry name" value="XdhC_CoxI"/>
    <property type="match status" value="1"/>
</dbReference>
<dbReference type="PANTHER" id="PTHR30388:SF6">
    <property type="entry name" value="XANTHINE DEHYDROGENASE SUBUNIT A-RELATED"/>
    <property type="match status" value="1"/>
</dbReference>
<dbReference type="Pfam" id="PF13478">
    <property type="entry name" value="XdhC_C"/>
    <property type="match status" value="1"/>
</dbReference>
<organism evidence="3 4">
    <name type="scientific">Polymorphum gilvum (strain LMG 25793 / CGMCC 1.9160 / SL003B-26A1)</name>
    <dbReference type="NCBI Taxonomy" id="991905"/>
    <lineage>
        <taxon>Bacteria</taxon>
        <taxon>Pseudomonadati</taxon>
        <taxon>Pseudomonadota</taxon>
        <taxon>Alphaproteobacteria</taxon>
        <taxon>Rhodobacterales</taxon>
        <taxon>Paracoccaceae</taxon>
        <taxon>Polymorphum</taxon>
    </lineage>
</organism>
<dbReference type="STRING" id="991905.SL003B_3010"/>
<feature type="domain" description="XdhC- CoxI" evidence="1">
    <location>
        <begin position="27"/>
        <end position="93"/>
    </location>
</feature>
<evidence type="ECO:0000259" key="2">
    <source>
        <dbReference type="Pfam" id="PF13478"/>
    </source>
</evidence>
<sequence>MLMTPSTSHVPPSDDRGDLHDLMNRLRREGRPFALATVVRTISVTAAKAGAKAVIGPDGGIAGGWIGGGCARAAVLKAARESLVDGQTRLVSIQPEDLLKDLGVTPGEEKQGIRFARNMCPSQGTMDVFVEPVLPRPNLVVLGASPVAVALADLGPRIGFDITVCAPAEDQGLFPRANERIEGYALTVETAAQRYLVVATQGRGDQAALKAAVAVDADYIAFVGSRKKAAALKAALEKDGVDPGRLERIKAPAGLDLGAITPEEIALSILAEMLRVRRTGQRDASLLPSIAQT</sequence>
<dbReference type="InterPro" id="IPR052698">
    <property type="entry name" value="MoCofactor_Util/Proc"/>
</dbReference>
<keyword evidence="4" id="KW-1185">Reference proteome</keyword>
<dbReference type="InterPro" id="IPR003777">
    <property type="entry name" value="XdhC_CoxI"/>
</dbReference>